<feature type="region of interest" description="Disordered" evidence="1">
    <location>
        <begin position="1"/>
        <end position="152"/>
    </location>
</feature>
<proteinExistence type="predicted"/>
<dbReference type="EMBL" id="WRPP01000017">
    <property type="protein sequence ID" value="MVU84032.1"/>
    <property type="molecule type" value="Genomic_DNA"/>
</dbReference>
<keyword evidence="3" id="KW-1185">Reference proteome</keyword>
<feature type="region of interest" description="Disordered" evidence="1">
    <location>
        <begin position="208"/>
        <end position="253"/>
    </location>
</feature>
<evidence type="ECO:0000313" key="2">
    <source>
        <dbReference type="EMBL" id="MVU84032.1"/>
    </source>
</evidence>
<feature type="compositionally biased region" description="Gly residues" evidence="1">
    <location>
        <begin position="42"/>
        <end position="51"/>
    </location>
</feature>
<reference evidence="2 3" key="1">
    <citation type="submission" date="2019-12" db="EMBL/GenBank/DDBJ databases">
        <title>Nocardia sp. nov. ET3-3 isolated from soil.</title>
        <authorList>
            <person name="Kanchanasin P."/>
            <person name="Tanasupawat S."/>
            <person name="Yuki M."/>
            <person name="Kudo T."/>
        </authorList>
    </citation>
    <scope>NUCLEOTIDE SEQUENCE [LARGE SCALE GENOMIC DNA]</scope>
    <source>
        <strain evidence="2 3">ET3-3</strain>
    </source>
</reference>
<dbReference type="AlphaFoldDB" id="A0A7K1VCA1"/>
<accession>A0A7K1VCA1</accession>
<sequence>MDADFTAGPGDSRPGRQPGYRLTHPDPSSPGTSPNPVLTGIDTGGHNGLGRNGHEQAAQWSSAPVTLRATPEPDPLPRRLAPDLPQRTSDPEAVAARLAADSEPFAANDSLYARTRPNGGGFTQPESDPRPFATAPAVEVETPVRPAVNGSPFGARIEADEEMFGASPAVEIQAPVGRRYAPDPEPPAQPEAPARLERMEAVAVSLRESIEEEAPAAPVRPAPAPSRRRAAPEPEVAVQDPAPSASKATEFRTSDATIDLHHIMRLLVASHELEQAATAAESGEADIAKLAQAAHRTRSAAVELVAAWYGGADHMRNFGEVLLQAAAETA</sequence>
<protein>
    <submittedName>
        <fullName evidence="2">Uncharacterized protein</fullName>
    </submittedName>
</protein>
<dbReference type="Proteomes" id="UP000466794">
    <property type="component" value="Unassembled WGS sequence"/>
</dbReference>
<comment type="caution">
    <text evidence="2">The sequence shown here is derived from an EMBL/GenBank/DDBJ whole genome shotgun (WGS) entry which is preliminary data.</text>
</comment>
<evidence type="ECO:0000256" key="1">
    <source>
        <dbReference type="SAM" id="MobiDB-lite"/>
    </source>
</evidence>
<evidence type="ECO:0000313" key="3">
    <source>
        <dbReference type="Proteomes" id="UP000466794"/>
    </source>
</evidence>
<name>A0A7K1VCA1_9NOCA</name>
<gene>
    <name evidence="2" type="ORF">GPX89_43240</name>
</gene>
<organism evidence="2 3">
    <name type="scientific">Nocardia terrae</name>
    <dbReference type="NCBI Taxonomy" id="2675851"/>
    <lineage>
        <taxon>Bacteria</taxon>
        <taxon>Bacillati</taxon>
        <taxon>Actinomycetota</taxon>
        <taxon>Actinomycetes</taxon>
        <taxon>Mycobacteriales</taxon>
        <taxon>Nocardiaceae</taxon>
        <taxon>Nocardia</taxon>
    </lineage>
</organism>
<dbReference type="RefSeq" id="WP_157393602.1">
    <property type="nucleotide sequence ID" value="NZ_WRPP01000017.1"/>
</dbReference>